<evidence type="ECO:0000313" key="2">
    <source>
        <dbReference type="Proteomes" id="UP000663608"/>
    </source>
</evidence>
<reference evidence="1 2" key="1">
    <citation type="submission" date="2021-02" db="EMBL/GenBank/DDBJ databases">
        <title>Complete genome sequence of Lactococcus lactis strain K_LL004.</title>
        <authorList>
            <person name="Kim H.B."/>
        </authorList>
    </citation>
    <scope>NUCLEOTIDE SEQUENCE [LARGE SCALE GENOMIC DNA]</scope>
    <source>
        <strain evidence="1 2">K_LL004</strain>
    </source>
</reference>
<proteinExistence type="predicted"/>
<sequence>MKFEFKGLSSYEENSMPNFMGDAEIRSVIQEFINMDEAIEYVSNHHGFVKTEDGKFAFEVRNISAVG</sequence>
<dbReference type="AlphaFoldDB" id="A0AA45KGD9"/>
<keyword evidence="2" id="KW-1185">Reference proteome</keyword>
<gene>
    <name evidence="1" type="ORF">JW886_00850</name>
</gene>
<dbReference type="KEGG" id="lti:JW886_00850"/>
<dbReference type="RefSeq" id="WP_075526014.1">
    <property type="nucleotide sequence ID" value="NZ_BNDT01000008.1"/>
</dbReference>
<accession>A0AA45KGD9</accession>
<name>A0AA45KGD9_9LACT</name>
<dbReference type="EMBL" id="CP070872">
    <property type="protein sequence ID" value="QSE76870.1"/>
    <property type="molecule type" value="Genomic_DNA"/>
</dbReference>
<organism evidence="1 2">
    <name type="scientific">Lactococcus taiwanensis</name>
    <dbReference type="NCBI Taxonomy" id="1151742"/>
    <lineage>
        <taxon>Bacteria</taxon>
        <taxon>Bacillati</taxon>
        <taxon>Bacillota</taxon>
        <taxon>Bacilli</taxon>
        <taxon>Lactobacillales</taxon>
        <taxon>Streptococcaceae</taxon>
        <taxon>Lactococcus</taxon>
    </lineage>
</organism>
<dbReference type="Proteomes" id="UP000663608">
    <property type="component" value="Chromosome"/>
</dbReference>
<evidence type="ECO:0000313" key="1">
    <source>
        <dbReference type="EMBL" id="QSE76870.1"/>
    </source>
</evidence>
<protein>
    <submittedName>
        <fullName evidence="1">Uncharacterized protein</fullName>
    </submittedName>
</protein>